<organism evidence="1 2">
    <name type="scientific">Mortierella alpina</name>
    <name type="common">Oleaginous fungus</name>
    <name type="synonym">Mortierella renispora</name>
    <dbReference type="NCBI Taxonomy" id="64518"/>
    <lineage>
        <taxon>Eukaryota</taxon>
        <taxon>Fungi</taxon>
        <taxon>Fungi incertae sedis</taxon>
        <taxon>Mucoromycota</taxon>
        <taxon>Mortierellomycotina</taxon>
        <taxon>Mortierellomycetes</taxon>
        <taxon>Mortierellales</taxon>
        <taxon>Mortierellaceae</taxon>
        <taxon>Mortierella</taxon>
    </lineage>
</organism>
<dbReference type="AlphaFoldDB" id="A0A9P6IZN7"/>
<name>A0A9P6IZN7_MORAP</name>
<proteinExistence type="predicted"/>
<keyword evidence="2" id="KW-1185">Reference proteome</keyword>
<evidence type="ECO:0000313" key="1">
    <source>
        <dbReference type="EMBL" id="KAF9950963.1"/>
    </source>
</evidence>
<feature type="non-terminal residue" evidence="1">
    <location>
        <position position="84"/>
    </location>
</feature>
<comment type="caution">
    <text evidence="1">The sequence shown here is derived from an EMBL/GenBank/DDBJ whole genome shotgun (WGS) entry which is preliminary data.</text>
</comment>
<accession>A0A9P6IZN7</accession>
<protein>
    <submittedName>
        <fullName evidence="1">Uncharacterized protein</fullName>
    </submittedName>
</protein>
<dbReference type="Proteomes" id="UP000738359">
    <property type="component" value="Unassembled WGS sequence"/>
</dbReference>
<evidence type="ECO:0000313" key="2">
    <source>
        <dbReference type="Proteomes" id="UP000738359"/>
    </source>
</evidence>
<sequence>MNEGGDNDFDQDDYDALEEISLLRHRSKLDRASYSRFGEDGARRSTLSAMKKQLHMRQWAKQRSESLAVNRIQAENDDDLFRVQ</sequence>
<dbReference type="EMBL" id="JAAAHY010001248">
    <property type="protein sequence ID" value="KAF9950963.1"/>
    <property type="molecule type" value="Genomic_DNA"/>
</dbReference>
<dbReference type="OrthoDB" id="2121879at2759"/>
<gene>
    <name evidence="1" type="ORF">BGZ70_001162</name>
</gene>
<reference evidence="1" key="1">
    <citation type="journal article" date="2020" name="Fungal Divers.">
        <title>Resolving the Mortierellaceae phylogeny through synthesis of multi-gene phylogenetics and phylogenomics.</title>
        <authorList>
            <person name="Vandepol N."/>
            <person name="Liber J."/>
            <person name="Desiro A."/>
            <person name="Na H."/>
            <person name="Kennedy M."/>
            <person name="Barry K."/>
            <person name="Grigoriev I.V."/>
            <person name="Miller A.N."/>
            <person name="O'Donnell K."/>
            <person name="Stajich J.E."/>
            <person name="Bonito G."/>
        </authorList>
    </citation>
    <scope>NUCLEOTIDE SEQUENCE</scope>
    <source>
        <strain evidence="1">CK1249</strain>
    </source>
</reference>